<organism evidence="8 9">
    <name type="scientific">Trichosporon asahii var. asahii (strain ATCC 90039 / CBS 2479 / JCM 2466 / KCTC 7840 / NBRC 103889/ NCYC 2677 / UAMH 7654)</name>
    <name type="common">Yeast</name>
    <dbReference type="NCBI Taxonomy" id="1186058"/>
    <lineage>
        <taxon>Eukaryota</taxon>
        <taxon>Fungi</taxon>
        <taxon>Dikarya</taxon>
        <taxon>Basidiomycota</taxon>
        <taxon>Agaricomycotina</taxon>
        <taxon>Tremellomycetes</taxon>
        <taxon>Trichosporonales</taxon>
        <taxon>Trichosporonaceae</taxon>
        <taxon>Trichosporon</taxon>
    </lineage>
</organism>
<sequence length="392" mass="42919">MPNSRDVGRVVMDVAFFAASQVALYYALRYVLSSLADSPGASKKQKEKGESLLSQTGLSKEQLAALELDEYEATIAGEIIPPNAIDTTFESIGGLDEIISSLRETVIYPLTYPELFAAGGSLLSAPRGVLLYGHPGCGKTMLAKALAKESGATFINLPLSSLTSKWFGESNKLVNGLFSLARKVQPSIVSTSKFATRGIGYMSFCPNKPQIFIDEIDSLFRERSGADHEVTGMLKAEFMTLWDGLTSGTDRILVLGATNRPNDIDPAILRRMPKRFAIRLPNLEQRKKILGLMLSHTKLAEGFSIDELARRTDGLSGSDLKETCRNAAMVPVREFMREKGKNGKDGLEAARREGFKVRPLALEDFQIHNSHAYAYVDPSKHAHTAAFVEPVD</sequence>
<dbReference type="GO" id="GO:0005741">
    <property type="term" value="C:mitochondrial outer membrane"/>
    <property type="evidence" value="ECO:0007669"/>
    <property type="project" value="UniProtKB-SubCell"/>
</dbReference>
<dbReference type="GO" id="GO:0016887">
    <property type="term" value="F:ATP hydrolysis activity"/>
    <property type="evidence" value="ECO:0007669"/>
    <property type="project" value="InterPro"/>
</dbReference>
<evidence type="ECO:0000259" key="7">
    <source>
        <dbReference type="SMART" id="SM00382"/>
    </source>
</evidence>
<comment type="similarity">
    <text evidence="6">Belongs to the AAA ATPase family.</text>
</comment>
<evidence type="ECO:0000256" key="3">
    <source>
        <dbReference type="ARBA" id="ARBA00022787"/>
    </source>
</evidence>
<evidence type="ECO:0000256" key="2">
    <source>
        <dbReference type="ARBA" id="ARBA00022741"/>
    </source>
</evidence>
<accession>J6F6Y2</accession>
<evidence type="ECO:0000313" key="8">
    <source>
        <dbReference type="EMBL" id="EJT51087.1"/>
    </source>
</evidence>
<dbReference type="InterPro" id="IPR003593">
    <property type="entry name" value="AAA+_ATPase"/>
</dbReference>
<dbReference type="GO" id="GO:0005524">
    <property type="term" value="F:ATP binding"/>
    <property type="evidence" value="ECO:0007669"/>
    <property type="project" value="UniProtKB-KW"/>
</dbReference>
<dbReference type="Pfam" id="PF17862">
    <property type="entry name" value="AAA_lid_3"/>
    <property type="match status" value="1"/>
</dbReference>
<dbReference type="InterPro" id="IPR003959">
    <property type="entry name" value="ATPase_AAA_core"/>
</dbReference>
<dbReference type="EMBL" id="ALBS01000074">
    <property type="protein sequence ID" value="EJT51087.1"/>
    <property type="molecule type" value="Genomic_DNA"/>
</dbReference>
<evidence type="ECO:0000256" key="4">
    <source>
        <dbReference type="ARBA" id="ARBA00022840"/>
    </source>
</evidence>
<dbReference type="HOGENOM" id="CLU_000688_21_14_1"/>
<dbReference type="OrthoDB" id="10254455at2759"/>
<evidence type="ECO:0000313" key="9">
    <source>
        <dbReference type="Proteomes" id="UP000002748"/>
    </source>
</evidence>
<dbReference type="Proteomes" id="UP000002748">
    <property type="component" value="Unassembled WGS sequence"/>
</dbReference>
<dbReference type="Gene3D" id="3.40.50.300">
    <property type="entry name" value="P-loop containing nucleotide triphosphate hydrolases"/>
    <property type="match status" value="1"/>
</dbReference>
<protein>
    <submittedName>
        <fullName evidence="8">ATPase</fullName>
    </submittedName>
</protein>
<name>J6F6Y2_TRIAS</name>
<dbReference type="InterPro" id="IPR051701">
    <property type="entry name" value="Mito_OM_Translocase_MSP1"/>
</dbReference>
<dbReference type="SMART" id="SM00382">
    <property type="entry name" value="AAA"/>
    <property type="match status" value="1"/>
</dbReference>
<gene>
    <name evidence="8" type="ORF">A1Q1_07682</name>
</gene>
<comment type="subcellular location">
    <subcellularLocation>
        <location evidence="1">Mitochondrion outer membrane</location>
        <topology evidence="1">Single-pass membrane protein</topology>
    </subcellularLocation>
</comment>
<dbReference type="InterPro" id="IPR027417">
    <property type="entry name" value="P-loop_NTPase"/>
</dbReference>
<dbReference type="VEuPathDB" id="FungiDB:A1Q1_07682"/>
<evidence type="ECO:0000256" key="6">
    <source>
        <dbReference type="RuleBase" id="RU003651"/>
    </source>
</evidence>
<dbReference type="InterPro" id="IPR003960">
    <property type="entry name" value="ATPase_AAA_CS"/>
</dbReference>
<dbReference type="Pfam" id="PF00004">
    <property type="entry name" value="AAA"/>
    <property type="match status" value="1"/>
</dbReference>
<dbReference type="InterPro" id="IPR041569">
    <property type="entry name" value="AAA_lid_3"/>
</dbReference>
<dbReference type="Gene3D" id="1.10.8.60">
    <property type="match status" value="1"/>
</dbReference>
<dbReference type="PANTHER" id="PTHR45644:SF3">
    <property type="entry name" value="FI08533P-RELATED"/>
    <property type="match status" value="1"/>
</dbReference>
<keyword evidence="2 6" id="KW-0547">Nucleotide-binding</keyword>
<keyword evidence="5" id="KW-0496">Mitochondrion</keyword>
<comment type="caution">
    <text evidence="8">The sequence shown here is derived from an EMBL/GenBank/DDBJ whole genome shotgun (WGS) entry which is preliminary data.</text>
</comment>
<proteinExistence type="inferred from homology"/>
<keyword evidence="3" id="KW-1000">Mitochondrion outer membrane</keyword>
<dbReference type="SUPFAM" id="SSF52540">
    <property type="entry name" value="P-loop containing nucleoside triphosphate hydrolases"/>
    <property type="match status" value="1"/>
</dbReference>
<dbReference type="GeneID" id="25991194"/>
<dbReference type="AlphaFoldDB" id="J6F6Y2"/>
<reference evidence="8 9" key="1">
    <citation type="journal article" date="2012" name="Eukaryot. Cell">
        <title>Draft genome sequence of CBS 2479, the standard type strain of Trichosporon asahii.</title>
        <authorList>
            <person name="Yang R.Y."/>
            <person name="Li H.T."/>
            <person name="Zhu H."/>
            <person name="Zhou G.P."/>
            <person name="Wang M."/>
            <person name="Wang L."/>
        </authorList>
    </citation>
    <scope>NUCLEOTIDE SEQUENCE [LARGE SCALE GENOMIC DNA]</scope>
    <source>
        <strain evidence="9">ATCC 90039 / CBS 2479 / JCM 2466 / KCTC 7840 / NCYC 2677 / UAMH 7654</strain>
    </source>
</reference>
<evidence type="ECO:0000256" key="1">
    <source>
        <dbReference type="ARBA" id="ARBA00004572"/>
    </source>
</evidence>
<dbReference type="KEGG" id="tasa:A1Q1_07682"/>
<dbReference type="PROSITE" id="PS00674">
    <property type="entry name" value="AAA"/>
    <property type="match status" value="1"/>
</dbReference>
<evidence type="ECO:0000256" key="5">
    <source>
        <dbReference type="ARBA" id="ARBA00023128"/>
    </source>
</evidence>
<keyword evidence="3" id="KW-0472">Membrane</keyword>
<feature type="domain" description="AAA+ ATPase" evidence="7">
    <location>
        <begin position="125"/>
        <end position="284"/>
    </location>
</feature>
<dbReference type="PANTHER" id="PTHR45644">
    <property type="entry name" value="AAA ATPASE, PUTATIVE (AFU_ORTHOLOGUE AFUA_2G12920)-RELATED-RELATED"/>
    <property type="match status" value="1"/>
</dbReference>
<dbReference type="GO" id="GO:0140570">
    <property type="term" value="P:extraction of mislocalized protein from mitochondrial outer membrane"/>
    <property type="evidence" value="ECO:0007669"/>
    <property type="project" value="TreeGrafter"/>
</dbReference>
<dbReference type="RefSeq" id="XP_014182169.1">
    <property type="nucleotide sequence ID" value="XM_014326694.1"/>
</dbReference>
<keyword evidence="4 6" id="KW-0067">ATP-binding</keyword>